<organism evidence="1 2">
    <name type="scientific">Paraglaciecola aquimarina</name>
    <dbReference type="NCBI Taxonomy" id="1235557"/>
    <lineage>
        <taxon>Bacteria</taxon>
        <taxon>Pseudomonadati</taxon>
        <taxon>Pseudomonadota</taxon>
        <taxon>Gammaproteobacteria</taxon>
        <taxon>Alteromonadales</taxon>
        <taxon>Alteromonadaceae</taxon>
        <taxon>Paraglaciecola</taxon>
    </lineage>
</organism>
<evidence type="ECO:0000313" key="1">
    <source>
        <dbReference type="EMBL" id="MDU0355298.1"/>
    </source>
</evidence>
<accession>A0ABU3SZ79</accession>
<dbReference type="EMBL" id="JAWDIO010000002">
    <property type="protein sequence ID" value="MDU0355298.1"/>
    <property type="molecule type" value="Genomic_DNA"/>
</dbReference>
<proteinExistence type="predicted"/>
<name>A0ABU3SZ79_9ALTE</name>
<gene>
    <name evidence="1" type="ORF">RS130_16535</name>
</gene>
<reference evidence="1 2" key="1">
    <citation type="submission" date="2023-10" db="EMBL/GenBank/DDBJ databases">
        <title>Glaciecola aquimarina strain GGW-M5 nov., isolated from a coastal seawater.</title>
        <authorList>
            <person name="Bayburt H."/>
            <person name="Kim J.M."/>
            <person name="Choi B.J."/>
            <person name="Jeon C.O."/>
        </authorList>
    </citation>
    <scope>NUCLEOTIDE SEQUENCE [LARGE SCALE GENOMIC DNA]</scope>
    <source>
        <strain evidence="1 2">KCTC 32108</strain>
    </source>
</reference>
<keyword evidence="2" id="KW-1185">Reference proteome</keyword>
<sequence length="63" mass="6765">MNRREFIRIIGGAIAVSTIAPGYGFTKQGFSTGGVLVEASSFSHLGGWVLDTQFYQQMGAFSC</sequence>
<dbReference type="RefSeq" id="WP_316026845.1">
    <property type="nucleotide sequence ID" value="NZ_JAWDIO010000002.1"/>
</dbReference>
<protein>
    <submittedName>
        <fullName evidence="1">Uncharacterized protein</fullName>
    </submittedName>
</protein>
<evidence type="ECO:0000313" key="2">
    <source>
        <dbReference type="Proteomes" id="UP001247805"/>
    </source>
</evidence>
<dbReference type="Proteomes" id="UP001247805">
    <property type="component" value="Unassembled WGS sequence"/>
</dbReference>
<comment type="caution">
    <text evidence="1">The sequence shown here is derived from an EMBL/GenBank/DDBJ whole genome shotgun (WGS) entry which is preliminary data.</text>
</comment>